<keyword evidence="1" id="KW-1133">Transmembrane helix</keyword>
<comment type="caution">
    <text evidence="2">The sequence shown here is derived from an EMBL/GenBank/DDBJ whole genome shotgun (WGS) entry which is preliminary data.</text>
</comment>
<keyword evidence="1" id="KW-0812">Transmembrane</keyword>
<dbReference type="EMBL" id="LSRL02000054">
    <property type="protein sequence ID" value="TDG46712.1"/>
    <property type="molecule type" value="Genomic_DNA"/>
</dbReference>
<proteinExistence type="predicted"/>
<keyword evidence="3" id="KW-1185">Reference proteome</keyword>
<reference evidence="2 3" key="1">
    <citation type="journal article" date="2019" name="J. Hered.">
        <title>An Improved Genome Assembly for Drosophila navojoa, the Basal Species in the mojavensis Cluster.</title>
        <authorList>
            <person name="Vanderlinde T."/>
            <person name="Dupim E.G."/>
            <person name="Nazario-Yepiz N.O."/>
            <person name="Carvalho A.B."/>
        </authorList>
    </citation>
    <scope>NUCLEOTIDE SEQUENCE [LARGE SCALE GENOMIC DNA]</scope>
    <source>
        <strain evidence="2">Navoj_Jal97</strain>
        <tissue evidence="2">Whole organism</tissue>
    </source>
</reference>
<feature type="transmembrane region" description="Helical" evidence="1">
    <location>
        <begin position="41"/>
        <end position="68"/>
    </location>
</feature>
<feature type="transmembrane region" description="Helical" evidence="1">
    <location>
        <begin position="284"/>
        <end position="304"/>
    </location>
</feature>
<name>A0A484BEJ8_DRONA</name>
<protein>
    <recommendedName>
        <fullName evidence="4">Gustatory receptor</fullName>
    </recommendedName>
</protein>
<feature type="transmembrane region" description="Helical" evidence="1">
    <location>
        <begin position="12"/>
        <end position="29"/>
    </location>
</feature>
<organism evidence="2 3">
    <name type="scientific">Drosophila navojoa</name>
    <name type="common">Fruit fly</name>
    <dbReference type="NCBI Taxonomy" id="7232"/>
    <lineage>
        <taxon>Eukaryota</taxon>
        <taxon>Metazoa</taxon>
        <taxon>Ecdysozoa</taxon>
        <taxon>Arthropoda</taxon>
        <taxon>Hexapoda</taxon>
        <taxon>Insecta</taxon>
        <taxon>Pterygota</taxon>
        <taxon>Neoptera</taxon>
        <taxon>Endopterygota</taxon>
        <taxon>Diptera</taxon>
        <taxon>Brachycera</taxon>
        <taxon>Muscomorpha</taxon>
        <taxon>Ephydroidea</taxon>
        <taxon>Drosophilidae</taxon>
        <taxon>Drosophila</taxon>
    </lineage>
</organism>
<sequence length="340" mass="40068">MMESRRLQRLLYELFAYYAIFIGASSYRYDFKQRLFKNTKWTQLIASVSNVLQLGIAIMDLVWAWFYVANLTAVTGETIQVDSTVKDVVCLVRILQRVSRERATRKLGKELRCISSLYRYRRARSDMRDKEDMRRLQCIYLVKNCILWLLVGFILSLWFIALQFFGLSGKNIYMESVLIVLNFMAMDSQNVTMHLHFLLSWRICRLYMRLNSHIRRLVRGNSPEDTLELQHLRWQHLKLTALMERLTADYAVIMISNRLSLIVSAAAVGYYISFFRSDQTIYQIVGYGLYVLLAVDGYVLDLILDWTVKEHQKTLFLLQLQNELDQPDPQLSRGHRDLVE</sequence>
<evidence type="ECO:0000313" key="3">
    <source>
        <dbReference type="Proteomes" id="UP000295192"/>
    </source>
</evidence>
<dbReference type="Proteomes" id="UP000295192">
    <property type="component" value="Unassembled WGS sequence"/>
</dbReference>
<accession>A0A484BEJ8</accession>
<keyword evidence="1" id="KW-0472">Membrane</keyword>
<evidence type="ECO:0000256" key="1">
    <source>
        <dbReference type="SAM" id="Phobius"/>
    </source>
</evidence>
<feature type="transmembrane region" description="Helical" evidence="1">
    <location>
        <begin position="177"/>
        <end position="199"/>
    </location>
</feature>
<feature type="transmembrane region" description="Helical" evidence="1">
    <location>
        <begin position="250"/>
        <end position="272"/>
    </location>
</feature>
<dbReference type="OMA" id="DMRRLQC"/>
<dbReference type="AlphaFoldDB" id="A0A484BEJ8"/>
<feature type="transmembrane region" description="Helical" evidence="1">
    <location>
        <begin position="138"/>
        <end position="165"/>
    </location>
</feature>
<evidence type="ECO:0000313" key="2">
    <source>
        <dbReference type="EMBL" id="TDG46712.1"/>
    </source>
</evidence>
<evidence type="ECO:0008006" key="4">
    <source>
        <dbReference type="Google" id="ProtNLM"/>
    </source>
</evidence>
<gene>
    <name evidence="2" type="ORF">AWZ03_006892</name>
</gene>